<evidence type="ECO:0000256" key="4">
    <source>
        <dbReference type="ARBA" id="ARBA00022679"/>
    </source>
</evidence>
<dbReference type="Pfam" id="PF02518">
    <property type="entry name" value="HATPase_c"/>
    <property type="match status" value="1"/>
</dbReference>
<feature type="transmembrane region" description="Helical" evidence="9">
    <location>
        <begin position="39"/>
        <end position="58"/>
    </location>
</feature>
<dbReference type="Pfam" id="PF23539">
    <property type="entry name" value="DUF7134"/>
    <property type="match status" value="1"/>
</dbReference>
<keyword evidence="9" id="KW-0472">Membrane</keyword>
<keyword evidence="4" id="KW-0808">Transferase</keyword>
<sequence>MSRTSQVGAVPERTAGVALTEFTTKRRGPLRRFFYERPVWMDAVVVLVYLLLSSLGFFSETFRENPLPVLFCLLIALVLFFRRRFPVRVLLATSVLEVFSALSMANAPDGLGVSSIFALYAVAAARGGRFGFIATAAVSIPTSVLLVLLSLSRDPVGLGQTVSMLLLPAGFMVLANVIATGIGVSVWRDRQHELELRAWASRNAELASANERNRIAREMHDVVAHSLSVMIALADGAQVALKRAPDRAEEALVKLSQTGRSALSDMQRVLGVLRLEGSKEQGERKPLPADFEVESLIAGFRTAGMPLSVSISGPALPSDPAFRLTVYRIVQESLTNVLRYAQSVSRVELKMEHEHPHVRLRIADDGRGSTLLRPPKVGSGNGLIGMRERVAAYQGEVSAGPAASGGWLVDARLQCPDSKDGEETP</sequence>
<dbReference type="Gene3D" id="3.30.565.10">
    <property type="entry name" value="Histidine kinase-like ATPase, C-terminal domain"/>
    <property type="match status" value="1"/>
</dbReference>
<feature type="transmembrane region" description="Helical" evidence="9">
    <location>
        <begin position="65"/>
        <end position="81"/>
    </location>
</feature>
<dbReference type="CDD" id="cd16917">
    <property type="entry name" value="HATPase_UhpB-NarQ-NarX-like"/>
    <property type="match status" value="1"/>
</dbReference>
<dbReference type="InterPro" id="IPR050482">
    <property type="entry name" value="Sensor_HK_TwoCompSys"/>
</dbReference>
<dbReference type="EC" id="2.7.13.3" evidence="2"/>
<dbReference type="GO" id="GO:0016301">
    <property type="term" value="F:kinase activity"/>
    <property type="evidence" value="ECO:0007669"/>
    <property type="project" value="UniProtKB-KW"/>
</dbReference>
<evidence type="ECO:0000256" key="9">
    <source>
        <dbReference type="SAM" id="Phobius"/>
    </source>
</evidence>
<accession>A0ABU1JE96</accession>
<evidence type="ECO:0000313" key="13">
    <source>
        <dbReference type="EMBL" id="MDR6269717.1"/>
    </source>
</evidence>
<comment type="caution">
    <text evidence="13">The sequence shown here is derived from an EMBL/GenBank/DDBJ whole genome shotgun (WGS) entry which is preliminary data.</text>
</comment>
<name>A0ABU1JE96_9MICC</name>
<dbReference type="InterPro" id="IPR011712">
    <property type="entry name" value="Sig_transdc_His_kin_sub3_dim/P"/>
</dbReference>
<dbReference type="SUPFAM" id="SSF55874">
    <property type="entry name" value="ATPase domain of HSP90 chaperone/DNA topoisomerase II/histidine kinase"/>
    <property type="match status" value="1"/>
</dbReference>
<feature type="transmembrane region" description="Helical" evidence="9">
    <location>
        <begin position="164"/>
        <end position="187"/>
    </location>
</feature>
<dbReference type="InterPro" id="IPR055558">
    <property type="entry name" value="DUF7134"/>
</dbReference>
<proteinExistence type="predicted"/>
<organism evidence="13 14">
    <name type="scientific">Arthrobacter russicus</name>
    <dbReference type="NCBI Taxonomy" id="172040"/>
    <lineage>
        <taxon>Bacteria</taxon>
        <taxon>Bacillati</taxon>
        <taxon>Actinomycetota</taxon>
        <taxon>Actinomycetes</taxon>
        <taxon>Micrococcales</taxon>
        <taxon>Micrococcaceae</taxon>
        <taxon>Arthrobacter</taxon>
    </lineage>
</organism>
<dbReference type="PANTHER" id="PTHR24421:SF10">
    <property type="entry name" value="NITRATE_NITRITE SENSOR PROTEIN NARQ"/>
    <property type="match status" value="1"/>
</dbReference>
<dbReference type="Gene3D" id="1.20.5.1930">
    <property type="match status" value="1"/>
</dbReference>
<protein>
    <recommendedName>
        <fullName evidence="2">histidine kinase</fullName>
        <ecNumber evidence="2">2.7.13.3</ecNumber>
    </recommendedName>
</protein>
<evidence type="ECO:0000256" key="1">
    <source>
        <dbReference type="ARBA" id="ARBA00000085"/>
    </source>
</evidence>
<evidence type="ECO:0000256" key="8">
    <source>
        <dbReference type="ARBA" id="ARBA00023012"/>
    </source>
</evidence>
<evidence type="ECO:0000259" key="12">
    <source>
        <dbReference type="Pfam" id="PF23539"/>
    </source>
</evidence>
<feature type="transmembrane region" description="Helical" evidence="9">
    <location>
        <begin position="130"/>
        <end position="152"/>
    </location>
</feature>
<evidence type="ECO:0000256" key="7">
    <source>
        <dbReference type="ARBA" id="ARBA00022840"/>
    </source>
</evidence>
<keyword evidence="14" id="KW-1185">Reference proteome</keyword>
<keyword evidence="9" id="KW-0812">Transmembrane</keyword>
<gene>
    <name evidence="13" type="ORF">JOE69_001955</name>
</gene>
<dbReference type="Pfam" id="PF07730">
    <property type="entry name" value="HisKA_3"/>
    <property type="match status" value="1"/>
</dbReference>
<feature type="domain" description="Histidine kinase/HSP90-like ATPase" evidence="10">
    <location>
        <begin position="325"/>
        <end position="409"/>
    </location>
</feature>
<feature type="transmembrane region" description="Helical" evidence="9">
    <location>
        <begin position="101"/>
        <end position="123"/>
    </location>
</feature>
<comment type="catalytic activity">
    <reaction evidence="1">
        <text>ATP + protein L-histidine = ADP + protein N-phospho-L-histidine.</text>
        <dbReference type="EC" id="2.7.13.3"/>
    </reaction>
</comment>
<dbReference type="Proteomes" id="UP001185069">
    <property type="component" value="Unassembled WGS sequence"/>
</dbReference>
<keyword evidence="5" id="KW-0547">Nucleotide-binding</keyword>
<evidence type="ECO:0000256" key="2">
    <source>
        <dbReference type="ARBA" id="ARBA00012438"/>
    </source>
</evidence>
<dbReference type="RefSeq" id="WP_309798259.1">
    <property type="nucleotide sequence ID" value="NZ_BAAAHY010000005.1"/>
</dbReference>
<reference evidence="13 14" key="1">
    <citation type="submission" date="2023-07" db="EMBL/GenBank/DDBJ databases">
        <title>Sequencing the genomes of 1000 actinobacteria strains.</title>
        <authorList>
            <person name="Klenk H.-P."/>
        </authorList>
    </citation>
    <scope>NUCLEOTIDE SEQUENCE [LARGE SCALE GENOMIC DNA]</scope>
    <source>
        <strain evidence="13 14">DSM 14555</strain>
    </source>
</reference>
<feature type="domain" description="DUF7134" evidence="12">
    <location>
        <begin position="31"/>
        <end position="177"/>
    </location>
</feature>
<feature type="domain" description="Signal transduction histidine kinase subgroup 3 dimerisation and phosphoacceptor" evidence="11">
    <location>
        <begin position="211"/>
        <end position="274"/>
    </location>
</feature>
<evidence type="ECO:0000313" key="14">
    <source>
        <dbReference type="Proteomes" id="UP001185069"/>
    </source>
</evidence>
<evidence type="ECO:0000259" key="10">
    <source>
        <dbReference type="Pfam" id="PF02518"/>
    </source>
</evidence>
<keyword evidence="7" id="KW-0067">ATP-binding</keyword>
<dbReference type="EMBL" id="JAVDQF010000001">
    <property type="protein sequence ID" value="MDR6269717.1"/>
    <property type="molecule type" value="Genomic_DNA"/>
</dbReference>
<keyword evidence="8" id="KW-0902">Two-component regulatory system</keyword>
<dbReference type="InterPro" id="IPR036890">
    <property type="entry name" value="HATPase_C_sf"/>
</dbReference>
<evidence type="ECO:0000256" key="5">
    <source>
        <dbReference type="ARBA" id="ARBA00022741"/>
    </source>
</evidence>
<keyword evidence="6 13" id="KW-0418">Kinase</keyword>
<evidence type="ECO:0000256" key="3">
    <source>
        <dbReference type="ARBA" id="ARBA00022553"/>
    </source>
</evidence>
<dbReference type="InterPro" id="IPR003594">
    <property type="entry name" value="HATPase_dom"/>
</dbReference>
<evidence type="ECO:0000259" key="11">
    <source>
        <dbReference type="Pfam" id="PF07730"/>
    </source>
</evidence>
<keyword evidence="9" id="KW-1133">Transmembrane helix</keyword>
<evidence type="ECO:0000256" key="6">
    <source>
        <dbReference type="ARBA" id="ARBA00022777"/>
    </source>
</evidence>
<dbReference type="PANTHER" id="PTHR24421">
    <property type="entry name" value="NITRATE/NITRITE SENSOR PROTEIN NARX-RELATED"/>
    <property type="match status" value="1"/>
</dbReference>
<keyword evidence="3" id="KW-0597">Phosphoprotein</keyword>